<dbReference type="GO" id="GO:0009231">
    <property type="term" value="P:riboflavin biosynthetic process"/>
    <property type="evidence" value="ECO:0007669"/>
    <property type="project" value="InterPro"/>
</dbReference>
<accession>A0A927AUV6</accession>
<dbReference type="SUPFAM" id="SSF53597">
    <property type="entry name" value="Dihydrofolate reductase-like"/>
    <property type="match status" value="1"/>
</dbReference>
<dbReference type="InterPro" id="IPR002734">
    <property type="entry name" value="RibDG_C"/>
</dbReference>
<dbReference type="Proteomes" id="UP000598820">
    <property type="component" value="Unassembled WGS sequence"/>
</dbReference>
<dbReference type="Gene3D" id="3.40.430.10">
    <property type="entry name" value="Dihydrofolate Reductase, subunit A"/>
    <property type="match status" value="1"/>
</dbReference>
<name>A0A927AUV6_9BACT</name>
<keyword evidence="3" id="KW-1185">Reference proteome</keyword>
<dbReference type="RefSeq" id="WP_190891744.1">
    <property type="nucleotide sequence ID" value="NZ_JACWZY010000038.1"/>
</dbReference>
<gene>
    <name evidence="2" type="ORF">IC229_29680</name>
</gene>
<dbReference type="GO" id="GO:0008703">
    <property type="term" value="F:5-amino-6-(5-phosphoribosylamino)uracil reductase activity"/>
    <property type="evidence" value="ECO:0007669"/>
    <property type="project" value="InterPro"/>
</dbReference>
<dbReference type="Pfam" id="PF01872">
    <property type="entry name" value="RibD_C"/>
    <property type="match status" value="1"/>
</dbReference>
<proteinExistence type="predicted"/>
<evidence type="ECO:0000313" key="2">
    <source>
        <dbReference type="EMBL" id="MBD2704839.1"/>
    </source>
</evidence>
<dbReference type="InterPro" id="IPR024072">
    <property type="entry name" value="DHFR-like_dom_sf"/>
</dbReference>
<dbReference type="EMBL" id="JACWZY010000038">
    <property type="protein sequence ID" value="MBD2704839.1"/>
    <property type="molecule type" value="Genomic_DNA"/>
</dbReference>
<evidence type="ECO:0000313" key="3">
    <source>
        <dbReference type="Proteomes" id="UP000598820"/>
    </source>
</evidence>
<sequence length="209" mass="23401">MRKLLVYINSTLNGVVTGDPSQDKTNFMVWTSQAFMEAGSECALKTMETVDTLLLGRRTYEDLSKPDKWPSVKEWPDVSGLSLALGEKINNIHKWVVSHDHPLDALTWGDYEAPKPLTGPDVEKQIRALKNREGGDIVIFGSPTLVRSLTDADLIDEYQIQIRPVVVTVGEHLFDELSARKDFDLIEATPLKEGSIFVKYKPVKTLSSN</sequence>
<evidence type="ECO:0000259" key="1">
    <source>
        <dbReference type="Pfam" id="PF01872"/>
    </source>
</evidence>
<organism evidence="2 3">
    <name type="scientific">Spirosoma profusum</name>
    <dbReference type="NCBI Taxonomy" id="2771354"/>
    <lineage>
        <taxon>Bacteria</taxon>
        <taxon>Pseudomonadati</taxon>
        <taxon>Bacteroidota</taxon>
        <taxon>Cytophagia</taxon>
        <taxon>Cytophagales</taxon>
        <taxon>Cytophagaceae</taxon>
        <taxon>Spirosoma</taxon>
    </lineage>
</organism>
<feature type="domain" description="Bacterial bifunctional deaminase-reductase C-terminal" evidence="1">
    <location>
        <begin position="41"/>
        <end position="194"/>
    </location>
</feature>
<dbReference type="AlphaFoldDB" id="A0A927AUV6"/>
<protein>
    <submittedName>
        <fullName evidence="2">Dihydrofolate reductase family protein</fullName>
    </submittedName>
</protein>
<comment type="caution">
    <text evidence="2">The sequence shown here is derived from an EMBL/GenBank/DDBJ whole genome shotgun (WGS) entry which is preliminary data.</text>
</comment>
<reference evidence="2" key="1">
    <citation type="submission" date="2020-09" db="EMBL/GenBank/DDBJ databases">
        <authorList>
            <person name="Kim M.K."/>
        </authorList>
    </citation>
    <scope>NUCLEOTIDE SEQUENCE</scope>
    <source>
        <strain evidence="2">BT702</strain>
    </source>
</reference>